<dbReference type="EMBL" id="FOHI01000009">
    <property type="protein sequence ID" value="SET59446.1"/>
    <property type="molecule type" value="Genomic_DNA"/>
</dbReference>
<name>A0A1I0FM40_9PROT</name>
<evidence type="ECO:0000313" key="2">
    <source>
        <dbReference type="Proteomes" id="UP000183339"/>
    </source>
</evidence>
<gene>
    <name evidence="1" type="ORF">SAMN05216412_10981</name>
</gene>
<proteinExistence type="predicted"/>
<accession>A0A1I0FM40</accession>
<protein>
    <submittedName>
        <fullName evidence="1">Uncharacterized protein</fullName>
    </submittedName>
</protein>
<evidence type="ECO:0000313" key="1">
    <source>
        <dbReference type="EMBL" id="SET59446.1"/>
    </source>
</evidence>
<sequence>MKHDVESTRNDEMNMSGNKSVGTVPKTFIATFCRLLFEFKRVAGCSNGL</sequence>
<reference evidence="1 2" key="1">
    <citation type="submission" date="2016-10" db="EMBL/GenBank/DDBJ databases">
        <authorList>
            <person name="de Groot N.N."/>
        </authorList>
    </citation>
    <scope>NUCLEOTIDE SEQUENCE [LARGE SCALE GENOMIC DNA]</scope>
    <source>
        <strain evidence="1 2">Nl7</strain>
    </source>
</reference>
<dbReference type="AlphaFoldDB" id="A0A1I0FM40"/>
<dbReference type="Proteomes" id="UP000183339">
    <property type="component" value="Unassembled WGS sequence"/>
</dbReference>
<organism evidence="1 2">
    <name type="scientific">Nitrosospira multiformis</name>
    <dbReference type="NCBI Taxonomy" id="1231"/>
    <lineage>
        <taxon>Bacteria</taxon>
        <taxon>Pseudomonadati</taxon>
        <taxon>Pseudomonadota</taxon>
        <taxon>Betaproteobacteria</taxon>
        <taxon>Nitrosomonadales</taxon>
        <taxon>Nitrosomonadaceae</taxon>
        <taxon>Nitrosospira</taxon>
    </lineage>
</organism>